<dbReference type="PANTHER" id="PTHR47416:SF8">
    <property type="entry name" value="BASIC-LEUCINE ZIPPER TRANSCRIPTION FACTOR E-RELATED"/>
    <property type="match status" value="1"/>
</dbReference>
<evidence type="ECO:0000256" key="8">
    <source>
        <dbReference type="SAM" id="MobiDB-lite"/>
    </source>
</evidence>
<feature type="compositionally biased region" description="Low complexity" evidence="8">
    <location>
        <begin position="120"/>
        <end position="136"/>
    </location>
</feature>
<dbReference type="Proteomes" id="UP000092600">
    <property type="component" value="Unassembled WGS sequence"/>
</dbReference>
<evidence type="ECO:0000259" key="9">
    <source>
        <dbReference type="PROSITE" id="PS50217"/>
    </source>
</evidence>
<evidence type="ECO:0000256" key="3">
    <source>
        <dbReference type="ARBA" id="ARBA00007163"/>
    </source>
</evidence>
<keyword evidence="5" id="KW-0238">DNA-binding</keyword>
<accession>A0A199UHT3</accession>
<dbReference type="PANTHER" id="PTHR47416">
    <property type="entry name" value="BASIC-LEUCINE ZIPPER TRANSCRIPTION FACTOR F-RELATED"/>
    <property type="match status" value="1"/>
</dbReference>
<comment type="subcellular location">
    <subcellularLocation>
        <location evidence="2">Endoplasmic reticulum membrane</location>
        <topology evidence="2">Single-pass membrane protein</topology>
    </subcellularLocation>
    <subcellularLocation>
        <location evidence="1">Nucleus</location>
    </subcellularLocation>
</comment>
<dbReference type="AlphaFoldDB" id="A0A199UHT3"/>
<name>A0A199UHT3_ANACO</name>
<dbReference type="InterPro" id="IPR004827">
    <property type="entry name" value="bZIP"/>
</dbReference>
<evidence type="ECO:0000313" key="10">
    <source>
        <dbReference type="EMBL" id="OAY64130.1"/>
    </source>
</evidence>
<feature type="domain" description="BZIP" evidence="9">
    <location>
        <begin position="155"/>
        <end position="218"/>
    </location>
</feature>
<dbReference type="Pfam" id="PF00170">
    <property type="entry name" value="bZIP_1"/>
    <property type="match status" value="1"/>
</dbReference>
<evidence type="ECO:0000256" key="7">
    <source>
        <dbReference type="ARBA" id="ARBA00023242"/>
    </source>
</evidence>
<organism evidence="10 11">
    <name type="scientific">Ananas comosus</name>
    <name type="common">Pineapple</name>
    <name type="synonym">Ananas ananas</name>
    <dbReference type="NCBI Taxonomy" id="4615"/>
    <lineage>
        <taxon>Eukaryota</taxon>
        <taxon>Viridiplantae</taxon>
        <taxon>Streptophyta</taxon>
        <taxon>Embryophyta</taxon>
        <taxon>Tracheophyta</taxon>
        <taxon>Spermatophyta</taxon>
        <taxon>Magnoliopsida</taxon>
        <taxon>Liliopsida</taxon>
        <taxon>Poales</taxon>
        <taxon>Bromeliaceae</taxon>
        <taxon>Bromelioideae</taxon>
        <taxon>Ananas</taxon>
    </lineage>
</organism>
<evidence type="ECO:0000313" key="11">
    <source>
        <dbReference type="Proteomes" id="UP000092600"/>
    </source>
</evidence>
<dbReference type="GO" id="GO:0005789">
    <property type="term" value="C:endoplasmic reticulum membrane"/>
    <property type="evidence" value="ECO:0007669"/>
    <property type="project" value="UniProtKB-SubCell"/>
</dbReference>
<feature type="compositionally biased region" description="Basic and acidic residues" evidence="8">
    <location>
        <begin position="164"/>
        <end position="175"/>
    </location>
</feature>
<comment type="similarity">
    <text evidence="3">Belongs to the bZIP family.</text>
</comment>
<evidence type="ECO:0000256" key="1">
    <source>
        <dbReference type="ARBA" id="ARBA00004123"/>
    </source>
</evidence>
<dbReference type="InterPro" id="IPR046347">
    <property type="entry name" value="bZIP_sf"/>
</dbReference>
<dbReference type="PROSITE" id="PS50217">
    <property type="entry name" value="BZIP"/>
    <property type="match status" value="1"/>
</dbReference>
<gene>
    <name evidence="10" type="ORF">ACMD2_14281</name>
</gene>
<keyword evidence="7" id="KW-0539">Nucleus</keyword>
<proteinExistence type="inferred from homology"/>
<dbReference type="SMART" id="SM00338">
    <property type="entry name" value="BRLZ"/>
    <property type="match status" value="1"/>
</dbReference>
<evidence type="ECO:0000256" key="2">
    <source>
        <dbReference type="ARBA" id="ARBA00004389"/>
    </source>
</evidence>
<reference evidence="10 11" key="1">
    <citation type="journal article" date="2016" name="DNA Res.">
        <title>The draft genome of MD-2 pineapple using hybrid error correction of long reads.</title>
        <authorList>
            <person name="Redwan R.M."/>
            <person name="Saidin A."/>
            <person name="Kumar S.V."/>
        </authorList>
    </citation>
    <scope>NUCLEOTIDE SEQUENCE [LARGE SCALE GENOMIC DNA]</scope>
    <source>
        <strain evidence="11">cv. MD2</strain>
        <tissue evidence="10">Leaf</tissue>
    </source>
</reference>
<dbReference type="Gene3D" id="1.20.5.170">
    <property type="match status" value="1"/>
</dbReference>
<dbReference type="CDD" id="cd14704">
    <property type="entry name" value="bZIP_HY5-like"/>
    <property type="match status" value="1"/>
</dbReference>
<feature type="compositionally biased region" description="Low complexity" evidence="8">
    <location>
        <begin position="57"/>
        <end position="76"/>
    </location>
</feature>
<comment type="caution">
    <text evidence="10">The sequence shown here is derived from an EMBL/GenBank/DDBJ whole genome shotgun (WGS) entry which is preliminary data.</text>
</comment>
<keyword evidence="4" id="KW-0805">Transcription regulation</keyword>
<sequence>MDGAVVEALKEDDVLLADFDVEHLLAGFSDDLDASDLWAPICAPPPPECESANSTTSDPSPAGGGDSPPSSISISPYVSEIERFLLEEEEGEGEGEEDGEGFDDAFLAGFFADASDDVGSEGAAAGEENVEESAGSGDEKRGSADVVDVEGDDPISKKRRRQMRNRDSAMKSRERKKMYVKELEIKTRYLESECRRLSYALQCCTAENMALRHRLHAEGPLGAHVAVQESAVLFVESLLLGSLYWLVSIVCLFLTPALPGPKDPRTPGSPGRDLSQEAAVAGKISNEKLGFNLGSELVLMRRRCRCLKRRMKFSSLFPLRPISFHLV</sequence>
<dbReference type="GO" id="GO:0005634">
    <property type="term" value="C:nucleus"/>
    <property type="evidence" value="ECO:0007669"/>
    <property type="project" value="UniProtKB-SubCell"/>
</dbReference>
<evidence type="ECO:0000256" key="6">
    <source>
        <dbReference type="ARBA" id="ARBA00023163"/>
    </source>
</evidence>
<feature type="region of interest" description="Disordered" evidence="8">
    <location>
        <begin position="43"/>
        <end position="102"/>
    </location>
</feature>
<dbReference type="EMBL" id="LSRQ01008265">
    <property type="protein sequence ID" value="OAY64130.1"/>
    <property type="molecule type" value="Genomic_DNA"/>
</dbReference>
<dbReference type="PROSITE" id="PS00036">
    <property type="entry name" value="BZIP_BASIC"/>
    <property type="match status" value="1"/>
</dbReference>
<evidence type="ECO:0000256" key="4">
    <source>
        <dbReference type="ARBA" id="ARBA00023015"/>
    </source>
</evidence>
<feature type="compositionally biased region" description="Acidic residues" evidence="8">
    <location>
        <begin position="87"/>
        <end position="102"/>
    </location>
</feature>
<dbReference type="STRING" id="4615.A0A199UHT3"/>
<dbReference type="GO" id="GO:0003700">
    <property type="term" value="F:DNA-binding transcription factor activity"/>
    <property type="evidence" value="ECO:0007669"/>
    <property type="project" value="InterPro"/>
</dbReference>
<feature type="region of interest" description="Disordered" evidence="8">
    <location>
        <begin position="117"/>
        <end position="175"/>
    </location>
</feature>
<dbReference type="GO" id="GO:0003677">
    <property type="term" value="F:DNA binding"/>
    <property type="evidence" value="ECO:0007669"/>
    <property type="project" value="UniProtKB-KW"/>
</dbReference>
<dbReference type="SUPFAM" id="SSF57959">
    <property type="entry name" value="Leucine zipper domain"/>
    <property type="match status" value="1"/>
</dbReference>
<keyword evidence="6" id="KW-0804">Transcription</keyword>
<protein>
    <submittedName>
        <fullName evidence="10">BZIP transcription factor 60</fullName>
    </submittedName>
</protein>
<evidence type="ECO:0000256" key="5">
    <source>
        <dbReference type="ARBA" id="ARBA00023125"/>
    </source>
</evidence>